<dbReference type="GO" id="GO:0016881">
    <property type="term" value="F:acid-amino acid ligase activity"/>
    <property type="evidence" value="ECO:0007669"/>
    <property type="project" value="TreeGrafter"/>
</dbReference>
<sequence>MMTDDELIQKLEDLTINAQHHQLETLRSILLHNATVRYLQPFFKNALLPLDHSTFTRLLPLSSYQDYVHYINLMADGKDDPFLSVDPLRCFFYRLLNPFFLSSFRSHHESSSLSLFYFRSFFWHSSN</sequence>
<dbReference type="EMBL" id="CP144695">
    <property type="protein sequence ID" value="WVZ04542.1"/>
    <property type="molecule type" value="Genomic_DNA"/>
</dbReference>
<evidence type="ECO:0000313" key="2">
    <source>
        <dbReference type="Proteomes" id="UP001374535"/>
    </source>
</evidence>
<dbReference type="Pfam" id="PF03321">
    <property type="entry name" value="GH3"/>
    <property type="match status" value="1"/>
</dbReference>
<dbReference type="Proteomes" id="UP001374535">
    <property type="component" value="Chromosome 6"/>
</dbReference>
<gene>
    <name evidence="1" type="ORF">V8G54_017888</name>
</gene>
<dbReference type="InterPro" id="IPR004993">
    <property type="entry name" value="GH3"/>
</dbReference>
<dbReference type="GO" id="GO:0005737">
    <property type="term" value="C:cytoplasm"/>
    <property type="evidence" value="ECO:0007669"/>
    <property type="project" value="TreeGrafter"/>
</dbReference>
<keyword evidence="2" id="KW-1185">Reference proteome</keyword>
<organism evidence="1 2">
    <name type="scientific">Vigna mungo</name>
    <name type="common">Black gram</name>
    <name type="synonym">Phaseolus mungo</name>
    <dbReference type="NCBI Taxonomy" id="3915"/>
    <lineage>
        <taxon>Eukaryota</taxon>
        <taxon>Viridiplantae</taxon>
        <taxon>Streptophyta</taxon>
        <taxon>Embryophyta</taxon>
        <taxon>Tracheophyta</taxon>
        <taxon>Spermatophyta</taxon>
        <taxon>Magnoliopsida</taxon>
        <taxon>eudicotyledons</taxon>
        <taxon>Gunneridae</taxon>
        <taxon>Pentapetalae</taxon>
        <taxon>rosids</taxon>
        <taxon>fabids</taxon>
        <taxon>Fabales</taxon>
        <taxon>Fabaceae</taxon>
        <taxon>Papilionoideae</taxon>
        <taxon>50 kb inversion clade</taxon>
        <taxon>NPAAA clade</taxon>
        <taxon>indigoferoid/millettioid clade</taxon>
        <taxon>Phaseoleae</taxon>
        <taxon>Vigna</taxon>
    </lineage>
</organism>
<reference evidence="1 2" key="1">
    <citation type="journal article" date="2023" name="Life. Sci Alliance">
        <title>Evolutionary insights into 3D genome organization and epigenetic landscape of Vigna mungo.</title>
        <authorList>
            <person name="Junaid A."/>
            <person name="Singh B."/>
            <person name="Bhatia S."/>
        </authorList>
    </citation>
    <scope>NUCLEOTIDE SEQUENCE [LARGE SCALE GENOMIC DNA]</scope>
    <source>
        <strain evidence="1">Urdbean</strain>
    </source>
</reference>
<protein>
    <submittedName>
        <fullName evidence="1">Uncharacterized protein</fullName>
    </submittedName>
</protein>
<name>A0AAQ3N7X0_VIGMU</name>
<dbReference type="PANTHER" id="PTHR31901:SF44">
    <property type="entry name" value="INDOLE-3-ACETIC ACID-AMIDO SYNTHETASE GH3.6-RELATED"/>
    <property type="match status" value="1"/>
</dbReference>
<accession>A0AAQ3N7X0</accession>
<evidence type="ECO:0000313" key="1">
    <source>
        <dbReference type="EMBL" id="WVZ04542.1"/>
    </source>
</evidence>
<dbReference type="AlphaFoldDB" id="A0AAQ3N7X0"/>
<proteinExistence type="predicted"/>
<dbReference type="PANTHER" id="PTHR31901">
    <property type="entry name" value="GH3 DOMAIN-CONTAINING PROTEIN"/>
    <property type="match status" value="1"/>
</dbReference>